<dbReference type="Gene3D" id="1.10.357.10">
    <property type="entry name" value="Tetracycline Repressor, domain 2"/>
    <property type="match status" value="1"/>
</dbReference>
<reference evidence="7 8" key="1">
    <citation type="submission" date="2015-10" db="EMBL/GenBank/DDBJ databases">
        <title>Draft genome sequence of Novosphingobium fuchskuhlense DSM 25065 isolated from a surface water sample of the southwest basin of Lake Grosse Fuchskuhle.</title>
        <authorList>
            <person name="Ruckert C."/>
            <person name="Winkler A."/>
            <person name="Glaeser J."/>
            <person name="Grossart H.-P."/>
            <person name="Kalinowski J."/>
            <person name="Glaeser S."/>
        </authorList>
    </citation>
    <scope>NUCLEOTIDE SEQUENCE [LARGE SCALE GENOMIC DNA]</scope>
    <source>
        <strain evidence="7 8">FNE08-7</strain>
    </source>
</reference>
<evidence type="ECO:0000256" key="1">
    <source>
        <dbReference type="ARBA" id="ARBA00002856"/>
    </source>
</evidence>
<evidence type="ECO:0000313" key="8">
    <source>
        <dbReference type="Proteomes" id="UP000058012"/>
    </source>
</evidence>
<accession>A0A117UX52</accession>
<feature type="DNA-binding region" description="H-T-H motif" evidence="5">
    <location>
        <begin position="25"/>
        <end position="44"/>
    </location>
</feature>
<dbReference type="InterPro" id="IPR003012">
    <property type="entry name" value="Tet_transcr_reg_TetR"/>
</dbReference>
<evidence type="ECO:0000256" key="3">
    <source>
        <dbReference type="ARBA" id="ARBA00023125"/>
    </source>
</evidence>
<keyword evidence="3 5" id="KW-0238">DNA-binding</keyword>
<keyword evidence="2" id="KW-0805">Transcription regulation</keyword>
<dbReference type="Gene3D" id="1.10.10.60">
    <property type="entry name" value="Homeodomain-like"/>
    <property type="match status" value="1"/>
</dbReference>
<dbReference type="GO" id="GO:0003700">
    <property type="term" value="F:DNA-binding transcription factor activity"/>
    <property type="evidence" value="ECO:0007669"/>
    <property type="project" value="TreeGrafter"/>
</dbReference>
<dbReference type="EMBL" id="LLZS01000003">
    <property type="protein sequence ID" value="KUR72481.1"/>
    <property type="molecule type" value="Genomic_DNA"/>
</dbReference>
<dbReference type="SUPFAM" id="SSF46689">
    <property type="entry name" value="Homeodomain-like"/>
    <property type="match status" value="1"/>
</dbReference>
<dbReference type="GO" id="GO:0045892">
    <property type="term" value="P:negative regulation of DNA-templated transcription"/>
    <property type="evidence" value="ECO:0007669"/>
    <property type="project" value="InterPro"/>
</dbReference>
<keyword evidence="4" id="KW-0804">Transcription</keyword>
<evidence type="ECO:0000256" key="4">
    <source>
        <dbReference type="ARBA" id="ARBA00023163"/>
    </source>
</evidence>
<dbReference type="PANTHER" id="PTHR30055">
    <property type="entry name" value="HTH-TYPE TRANSCRIPTIONAL REGULATOR RUTR"/>
    <property type="match status" value="1"/>
</dbReference>
<organism evidence="7 8">
    <name type="scientific">Novosphingobium fuchskuhlense</name>
    <dbReference type="NCBI Taxonomy" id="1117702"/>
    <lineage>
        <taxon>Bacteria</taxon>
        <taxon>Pseudomonadati</taxon>
        <taxon>Pseudomonadota</taxon>
        <taxon>Alphaproteobacteria</taxon>
        <taxon>Sphingomonadales</taxon>
        <taxon>Sphingomonadaceae</taxon>
        <taxon>Novosphingobium</taxon>
    </lineage>
</organism>
<proteinExistence type="predicted"/>
<dbReference type="Pfam" id="PF00440">
    <property type="entry name" value="TetR_N"/>
    <property type="match status" value="1"/>
</dbReference>
<dbReference type="InterPro" id="IPR009057">
    <property type="entry name" value="Homeodomain-like_sf"/>
</dbReference>
<evidence type="ECO:0000259" key="6">
    <source>
        <dbReference type="PROSITE" id="PS50977"/>
    </source>
</evidence>
<dbReference type="Proteomes" id="UP000058012">
    <property type="component" value="Unassembled WGS sequence"/>
</dbReference>
<dbReference type="SUPFAM" id="SSF48498">
    <property type="entry name" value="Tetracyclin repressor-like, C-terminal domain"/>
    <property type="match status" value="1"/>
</dbReference>
<dbReference type="PROSITE" id="PS50977">
    <property type="entry name" value="HTH_TETR_2"/>
    <property type="match status" value="1"/>
</dbReference>
<dbReference type="OrthoDB" id="4541465at2"/>
<dbReference type="AlphaFoldDB" id="A0A117UX52"/>
<feature type="domain" description="HTH tetR-type" evidence="6">
    <location>
        <begin position="2"/>
        <end position="62"/>
    </location>
</feature>
<evidence type="ECO:0000313" key="7">
    <source>
        <dbReference type="EMBL" id="KUR72481.1"/>
    </source>
</evidence>
<evidence type="ECO:0000256" key="2">
    <source>
        <dbReference type="ARBA" id="ARBA00023015"/>
    </source>
</evidence>
<dbReference type="STRING" id="1117702.AQZ52_04340"/>
<dbReference type="PRINTS" id="PR00400">
    <property type="entry name" value="TETREPRESSOR"/>
</dbReference>
<dbReference type="InterPro" id="IPR050109">
    <property type="entry name" value="HTH-type_TetR-like_transc_reg"/>
</dbReference>
<dbReference type="PANTHER" id="PTHR30055:SF151">
    <property type="entry name" value="TRANSCRIPTIONAL REGULATORY PROTEIN"/>
    <property type="match status" value="1"/>
</dbReference>
<dbReference type="InterPro" id="IPR001647">
    <property type="entry name" value="HTH_TetR"/>
</dbReference>
<protein>
    <recommendedName>
        <fullName evidence="6">HTH tetR-type domain-containing protein</fullName>
    </recommendedName>
</protein>
<comment type="function">
    <text evidence="1">TetR is the repressor of the tetracycline resistance element; its N-terminal region forms a helix-turn-helix structure and binds DNA. Binding of tetracycline to TetR reduces the repressor affinity for the tetracycline resistance gene (tetA) promoter operator sites.</text>
</comment>
<dbReference type="InterPro" id="IPR036271">
    <property type="entry name" value="Tet_transcr_reg_TetR-rel_C_sf"/>
</dbReference>
<dbReference type="RefSeq" id="WP_067906693.1">
    <property type="nucleotide sequence ID" value="NZ_KQ954244.1"/>
</dbReference>
<name>A0A117UX52_9SPHN</name>
<keyword evidence="8" id="KW-1185">Reference proteome</keyword>
<gene>
    <name evidence="7" type="ORF">AQZ52_04340</name>
</gene>
<sequence length="199" mass="21829">MALDQQVIVSAAREILQQEGFDKLSLRKIADALGVQTPALYWHVRDRAQLYGLLAEQFLREVIAQTGLETTGRDWLISFGTALRDSHRINRDSARLVAFVQPSQTVEQEVANVILDHLEAGGMSRDLARIACSSMQAFTLGWSLFESNASVRPMMIGNLDSDAAFLLALTQLAEGLASVDLSFQQTNGTKPPPPDLFVG</sequence>
<comment type="caution">
    <text evidence="7">The sequence shown here is derived from an EMBL/GenBank/DDBJ whole genome shotgun (WGS) entry which is preliminary data.</text>
</comment>
<dbReference type="GO" id="GO:0046677">
    <property type="term" value="P:response to antibiotic"/>
    <property type="evidence" value="ECO:0007669"/>
    <property type="project" value="InterPro"/>
</dbReference>
<dbReference type="PRINTS" id="PR00455">
    <property type="entry name" value="HTHTETR"/>
</dbReference>
<evidence type="ECO:0000256" key="5">
    <source>
        <dbReference type="PROSITE-ProRule" id="PRU00335"/>
    </source>
</evidence>
<dbReference type="GO" id="GO:0000976">
    <property type="term" value="F:transcription cis-regulatory region binding"/>
    <property type="evidence" value="ECO:0007669"/>
    <property type="project" value="TreeGrafter"/>
</dbReference>